<reference evidence="5" key="1">
    <citation type="submission" date="2019-02" db="EMBL/GenBank/DDBJ databases">
        <title>Draft genome sequence of Enterococcus sp. Gos25-1.</title>
        <authorList>
            <person name="Tanaka N."/>
            <person name="Shiwa Y."/>
            <person name="Fujita N."/>
        </authorList>
    </citation>
    <scope>NUCLEOTIDE SEQUENCE [LARGE SCALE GENOMIC DNA]</scope>
    <source>
        <strain evidence="5">Gos25-1</strain>
    </source>
</reference>
<organism evidence="4 5">
    <name type="scientific">Enterococcus florum</name>
    <dbReference type="NCBI Taxonomy" id="2480627"/>
    <lineage>
        <taxon>Bacteria</taxon>
        <taxon>Bacillati</taxon>
        <taxon>Bacillota</taxon>
        <taxon>Bacilli</taxon>
        <taxon>Lactobacillales</taxon>
        <taxon>Enterococcaceae</taxon>
        <taxon>Enterococcus</taxon>
    </lineage>
</organism>
<sequence length="925" mass="105862">MDFVKYSTEMKDFFGMLNGYGVANVNLRAFPKGSKRSFTGVFATGKLGIERMMNWIKENGLAEESIYTTFNCIDEKALSKSAVGKKDISLIRFILLDIDTITAESKRSATNEEKHYSQLLLNKIKKYLENMGIVVPITIDSGNGYYALIPIEPFKPQEKPDLVKNFLKVLDAVFSNEHSKIDAVVFDASRLMKVPPSKSTKGEPTEERTHRFSKLLTKPNDFKSNSIELIQRVIGAQIRDSANPDLEENSYISNRGETNYNDSHRDTVEMDPEKWLKFHGIQYEKQNGDYDGRTLYILKECPLKVHTNSQRGSYLSLNEKTGRTGFGCLHDSHKSTTIHDLIKKYPIPEDARKFHFSFTKEKIDKETIYFNEFKISDEYITQKKKDGYQRIGSSMFLKTAYHNVDTKKVAFDLCYKTRIGWQTILIPSDKITSTNIKDLVTYGIKILPYQEGGVSKFLMDQQDHAEIIKVHSKPGWHYDQNQRLVFNLDKQYNLEDDSEKSILSKNSSMDLTCLGSFERWKQQISQYVLGKQMELGLVLAVLPIVIGYLNLKKKTSLKSLLCNLLGSSTTGKTTTLHFIESFFGDSSNLVRTLNATDNSIINSLADNHGVPIAYDELGSNAQKNYTSLVYQISSGEERRRLTKEVDQKPLQTFHTTIFTSSEESLSAYLGKNTGLKVRYIEWRNKEWTSSAEDARRISDLSNQNYGQGANAFVKELFNVGPQIIEKTYNQSRKDILTYLYDSRLKDRLSEPYGMILTSARLLSQLLNIPIREDFIVEEIRNADEEMNNLIQSEKSNVEEKLYEWIVSNASNFVQHGKTMKYPRAPIYGTVKEFKGTIKVRIFPNRFEGAIRSEFGIRDPKPLIKELIEKGILSTEGDRNTKRSKLPAIDDPKILRNQSVYEMNLDTKFKGAFGFLATMEEQISDM</sequence>
<evidence type="ECO:0000313" key="4">
    <source>
        <dbReference type="EMBL" id="GCF93744.1"/>
    </source>
</evidence>
<feature type="domain" description="DUF927" evidence="2">
    <location>
        <begin position="382"/>
        <end position="644"/>
    </location>
</feature>
<comment type="caution">
    <text evidence="4">The sequence shown here is derived from an EMBL/GenBank/DDBJ whole genome shotgun (WGS) entry which is preliminary data.</text>
</comment>
<dbReference type="InterPro" id="IPR009270">
    <property type="entry name" value="DUF927"/>
</dbReference>
<feature type="compositionally biased region" description="Polar residues" evidence="1">
    <location>
        <begin position="250"/>
        <end position="261"/>
    </location>
</feature>
<gene>
    <name evidence="4" type="ORF">NRIC_16350</name>
</gene>
<dbReference type="OrthoDB" id="266913at2"/>
<evidence type="ECO:0000259" key="3">
    <source>
        <dbReference type="Pfam" id="PF18662"/>
    </source>
</evidence>
<dbReference type="AlphaFoldDB" id="A0A4P5PBA2"/>
<keyword evidence="5" id="KW-1185">Reference proteome</keyword>
<evidence type="ECO:0008006" key="6">
    <source>
        <dbReference type="Google" id="ProtNLM"/>
    </source>
</evidence>
<evidence type="ECO:0000259" key="2">
    <source>
        <dbReference type="Pfam" id="PF06048"/>
    </source>
</evidence>
<accession>A0A4P5PBA2</accession>
<name>A0A4P5PBA2_9ENTE</name>
<feature type="region of interest" description="Disordered" evidence="1">
    <location>
        <begin position="247"/>
        <end position="266"/>
    </location>
</feature>
<dbReference type="RefSeq" id="WP_146622198.1">
    <property type="nucleotide sequence ID" value="NZ_BJCC01000013.1"/>
</dbReference>
<dbReference type="Pfam" id="PF18662">
    <property type="entry name" value="HTH_56"/>
    <property type="match status" value="1"/>
</dbReference>
<proteinExistence type="predicted"/>
<dbReference type="Proteomes" id="UP000290567">
    <property type="component" value="Unassembled WGS sequence"/>
</dbReference>
<dbReference type="Pfam" id="PF06048">
    <property type="entry name" value="DUF927"/>
    <property type="match status" value="1"/>
</dbReference>
<dbReference type="InterPro" id="IPR040538">
    <property type="entry name" value="Cch_HTH"/>
</dbReference>
<feature type="domain" description="Cch helix turn helix" evidence="3">
    <location>
        <begin position="800"/>
        <end position="905"/>
    </location>
</feature>
<evidence type="ECO:0000256" key="1">
    <source>
        <dbReference type="SAM" id="MobiDB-lite"/>
    </source>
</evidence>
<protein>
    <recommendedName>
        <fullName evidence="6">DUF927 domain-containing protein</fullName>
    </recommendedName>
</protein>
<evidence type="ECO:0000313" key="5">
    <source>
        <dbReference type="Proteomes" id="UP000290567"/>
    </source>
</evidence>
<dbReference type="EMBL" id="BJCC01000013">
    <property type="protein sequence ID" value="GCF93744.1"/>
    <property type="molecule type" value="Genomic_DNA"/>
</dbReference>